<protein>
    <submittedName>
        <fullName evidence="1">Uncharacterized protein</fullName>
    </submittedName>
</protein>
<reference evidence="1" key="1">
    <citation type="submission" date="2021-03" db="EMBL/GenBank/DDBJ databases">
        <title>Antimicrobial resistance genes in bacteria isolated from Japanese honey, and their potential for conferring macrolide and lincosamide resistance in the American foulbrood pathogen Paenibacillus larvae.</title>
        <authorList>
            <person name="Okamoto M."/>
            <person name="Kumagai M."/>
            <person name="Kanamori H."/>
            <person name="Takamatsu D."/>
        </authorList>
    </citation>
    <scope>NUCLEOTIDE SEQUENCE</scope>
    <source>
        <strain evidence="1">J40TS1</strain>
    </source>
</reference>
<gene>
    <name evidence="1" type="ORF">J40TS1_27940</name>
</gene>
<organism evidence="1 2">
    <name type="scientific">Paenibacillus montaniterrae</name>
    <dbReference type="NCBI Taxonomy" id="429341"/>
    <lineage>
        <taxon>Bacteria</taxon>
        <taxon>Bacillati</taxon>
        <taxon>Bacillota</taxon>
        <taxon>Bacilli</taxon>
        <taxon>Bacillales</taxon>
        <taxon>Paenibacillaceae</taxon>
        <taxon>Paenibacillus</taxon>
    </lineage>
</organism>
<accession>A0A920CUL3</accession>
<comment type="caution">
    <text evidence="1">The sequence shown here is derived from an EMBL/GenBank/DDBJ whole genome shotgun (WGS) entry which is preliminary data.</text>
</comment>
<keyword evidence="2" id="KW-1185">Reference proteome</keyword>
<proteinExistence type="predicted"/>
<dbReference type="EMBL" id="BOSE01000004">
    <property type="protein sequence ID" value="GIP17152.1"/>
    <property type="molecule type" value="Genomic_DNA"/>
</dbReference>
<evidence type="ECO:0000313" key="2">
    <source>
        <dbReference type="Proteomes" id="UP000683139"/>
    </source>
</evidence>
<sequence length="210" mass="23646">MLVFPLIIALILIMLLVAVYGYQQVYVQYISLTSAERASYSWDGRERSFRTAQSTSQSYYSLYEHELSALLLKSLISLPSSGKQKEVIVARDAAAIEPAGKFVDDRLAQAQSYIVQTKSGVQGRVALTHQTFIPTITVQLEKDISPLYWQQQALLPPPSYASQYDIHAPTQFIRSIDLFLYYVDKFSSLSNEQKQAWKTKGGKAVKSFSS</sequence>
<dbReference type="Proteomes" id="UP000683139">
    <property type="component" value="Unassembled WGS sequence"/>
</dbReference>
<name>A0A920CUL3_9BACL</name>
<dbReference type="AlphaFoldDB" id="A0A920CUL3"/>
<evidence type="ECO:0000313" key="1">
    <source>
        <dbReference type="EMBL" id="GIP17152.1"/>
    </source>
</evidence>